<comment type="caution">
    <text evidence="4">The sequence shown here is derived from an EMBL/GenBank/DDBJ whole genome shotgun (WGS) entry which is preliminary data.</text>
</comment>
<sequence length="178" mass="19327">MAARCTKLLPCTGLMKGQTTRWVYCMQPYLAFLQEAVPIARKTRARDAALNAIQSPLLDIGIERATGIVWNITGGSDLTLFEVNAAAEVIYDLVDPSANLIFGAVIDPSISGQVSITLIATGFKRQEESDMRPLQGNQLAQGDASLGTNRRPASFLEGGSVEIPEFLKKKGRSRYPRA</sequence>
<dbReference type="Proteomes" id="UP000824120">
    <property type="component" value="Chromosome 9"/>
</dbReference>
<keyword evidence="1" id="KW-0547">Nucleotide-binding</keyword>
<dbReference type="AlphaFoldDB" id="A0A9J5X8C0"/>
<dbReference type="Pfam" id="PF12327">
    <property type="entry name" value="FtsZ_C"/>
    <property type="match status" value="1"/>
</dbReference>
<dbReference type="OrthoDB" id="1530792at2759"/>
<dbReference type="InterPro" id="IPR024757">
    <property type="entry name" value="FtsZ_C"/>
</dbReference>
<gene>
    <name evidence="4" type="ORF">H5410_044524</name>
</gene>
<dbReference type="SMART" id="SM00865">
    <property type="entry name" value="Tubulin_C"/>
    <property type="match status" value="1"/>
</dbReference>
<dbReference type="GO" id="GO:0042802">
    <property type="term" value="F:identical protein binding"/>
    <property type="evidence" value="ECO:0007669"/>
    <property type="project" value="UniProtKB-ARBA"/>
</dbReference>
<dbReference type="EMBL" id="JACXVP010000009">
    <property type="protein sequence ID" value="KAG5584090.1"/>
    <property type="molecule type" value="Genomic_DNA"/>
</dbReference>
<dbReference type="Gene3D" id="3.30.1330.20">
    <property type="entry name" value="Tubulin/FtsZ, C-terminal domain"/>
    <property type="match status" value="1"/>
</dbReference>
<dbReference type="InterPro" id="IPR045061">
    <property type="entry name" value="FtsZ/CetZ"/>
</dbReference>
<dbReference type="PANTHER" id="PTHR30314:SF17">
    <property type="entry name" value="CELL DIVISION PROTEIN FTSZ HOMOLOG 2-2, CHLOROPLASTIC-LIKE"/>
    <property type="match status" value="1"/>
</dbReference>
<evidence type="ECO:0000259" key="3">
    <source>
        <dbReference type="SMART" id="SM00865"/>
    </source>
</evidence>
<dbReference type="InterPro" id="IPR008280">
    <property type="entry name" value="Tub_FtsZ_C"/>
</dbReference>
<evidence type="ECO:0000256" key="2">
    <source>
        <dbReference type="ARBA" id="ARBA00023134"/>
    </source>
</evidence>
<proteinExistence type="predicted"/>
<dbReference type="SUPFAM" id="SSF55307">
    <property type="entry name" value="Tubulin C-terminal domain-like"/>
    <property type="match status" value="1"/>
</dbReference>
<dbReference type="InterPro" id="IPR018316">
    <property type="entry name" value="Tubulin/FtsZ_2-layer-sand-dom"/>
</dbReference>
<feature type="domain" description="Tubulin/FtsZ 2-layer sandwich" evidence="3">
    <location>
        <begin position="28"/>
        <end position="132"/>
    </location>
</feature>
<keyword evidence="5" id="KW-1185">Reference proteome</keyword>
<protein>
    <recommendedName>
        <fullName evidence="3">Tubulin/FtsZ 2-layer sandwich domain-containing protein</fullName>
    </recommendedName>
</protein>
<dbReference type="PANTHER" id="PTHR30314">
    <property type="entry name" value="CELL DIVISION PROTEIN FTSZ-RELATED"/>
    <property type="match status" value="1"/>
</dbReference>
<organism evidence="4 5">
    <name type="scientific">Solanum commersonii</name>
    <name type="common">Commerson's wild potato</name>
    <name type="synonym">Commerson's nightshade</name>
    <dbReference type="NCBI Taxonomy" id="4109"/>
    <lineage>
        <taxon>Eukaryota</taxon>
        <taxon>Viridiplantae</taxon>
        <taxon>Streptophyta</taxon>
        <taxon>Embryophyta</taxon>
        <taxon>Tracheophyta</taxon>
        <taxon>Spermatophyta</taxon>
        <taxon>Magnoliopsida</taxon>
        <taxon>eudicotyledons</taxon>
        <taxon>Gunneridae</taxon>
        <taxon>Pentapetalae</taxon>
        <taxon>asterids</taxon>
        <taxon>lamiids</taxon>
        <taxon>Solanales</taxon>
        <taxon>Solanaceae</taxon>
        <taxon>Solanoideae</taxon>
        <taxon>Solaneae</taxon>
        <taxon>Solanum</taxon>
    </lineage>
</organism>
<keyword evidence="2" id="KW-0342">GTP-binding</keyword>
<evidence type="ECO:0000313" key="4">
    <source>
        <dbReference type="EMBL" id="KAG5584090.1"/>
    </source>
</evidence>
<dbReference type="GO" id="GO:0009507">
    <property type="term" value="C:chloroplast"/>
    <property type="evidence" value="ECO:0007669"/>
    <property type="project" value="TreeGrafter"/>
</dbReference>
<dbReference type="FunFam" id="3.30.1330.20:FF:000007">
    <property type="entry name" value="Cell division protein ftsZ, putative"/>
    <property type="match status" value="1"/>
</dbReference>
<dbReference type="GO" id="GO:0005525">
    <property type="term" value="F:GTP binding"/>
    <property type="evidence" value="ECO:0007669"/>
    <property type="project" value="UniProtKB-KW"/>
</dbReference>
<accession>A0A9J5X8C0</accession>
<dbReference type="GO" id="GO:0003924">
    <property type="term" value="F:GTPase activity"/>
    <property type="evidence" value="ECO:0007669"/>
    <property type="project" value="InterPro"/>
</dbReference>
<dbReference type="InterPro" id="IPR037103">
    <property type="entry name" value="Tubulin/FtsZ-like_C"/>
</dbReference>
<evidence type="ECO:0000256" key="1">
    <source>
        <dbReference type="ARBA" id="ARBA00022741"/>
    </source>
</evidence>
<evidence type="ECO:0000313" key="5">
    <source>
        <dbReference type="Proteomes" id="UP000824120"/>
    </source>
</evidence>
<reference evidence="4 5" key="1">
    <citation type="submission" date="2020-09" db="EMBL/GenBank/DDBJ databases">
        <title>De no assembly of potato wild relative species, Solanum commersonii.</title>
        <authorList>
            <person name="Cho K."/>
        </authorList>
    </citation>
    <scope>NUCLEOTIDE SEQUENCE [LARGE SCALE GENOMIC DNA]</scope>
    <source>
        <strain evidence="4">LZ3.2</strain>
        <tissue evidence="4">Leaf</tissue>
    </source>
</reference>
<dbReference type="GO" id="GO:0010020">
    <property type="term" value="P:chloroplast fission"/>
    <property type="evidence" value="ECO:0007669"/>
    <property type="project" value="TreeGrafter"/>
</dbReference>
<name>A0A9J5X8C0_SOLCO</name>